<keyword evidence="1" id="KW-0812">Transmembrane</keyword>
<feature type="transmembrane region" description="Helical" evidence="1">
    <location>
        <begin position="7"/>
        <end position="26"/>
    </location>
</feature>
<dbReference type="Gene3D" id="1.20.1110.10">
    <property type="entry name" value="Calcium-transporting ATPase, transmembrane domain"/>
    <property type="match status" value="1"/>
</dbReference>
<name>A0ABD6EJN0_9BILA</name>
<keyword evidence="1" id="KW-0472">Membrane</keyword>
<dbReference type="EMBL" id="JBGFUD010005179">
    <property type="protein sequence ID" value="MFH4980180.1"/>
    <property type="molecule type" value="Genomic_DNA"/>
</dbReference>
<protein>
    <recommendedName>
        <fullName evidence="2">Cation-transporting P-type ATPase C-terminal domain-containing protein</fullName>
    </recommendedName>
</protein>
<reference evidence="3 4" key="1">
    <citation type="submission" date="2024-08" db="EMBL/GenBank/DDBJ databases">
        <title>Gnathostoma spinigerum genome.</title>
        <authorList>
            <person name="Gonzalez-Bertolin B."/>
            <person name="Monzon S."/>
            <person name="Zaballos A."/>
            <person name="Jimenez P."/>
            <person name="Dekumyoy P."/>
            <person name="Varona S."/>
            <person name="Cuesta I."/>
            <person name="Sumanam S."/>
            <person name="Adisakwattana P."/>
            <person name="Gasser R.B."/>
            <person name="Hernandez-Gonzalez A."/>
            <person name="Young N.D."/>
            <person name="Perteguer M.J."/>
        </authorList>
    </citation>
    <scope>NUCLEOTIDE SEQUENCE [LARGE SCALE GENOMIC DNA]</scope>
    <source>
        <strain evidence="3">AL3</strain>
        <tissue evidence="3">Liver</tissue>
    </source>
</reference>
<evidence type="ECO:0000256" key="1">
    <source>
        <dbReference type="SAM" id="Phobius"/>
    </source>
</evidence>
<dbReference type="Proteomes" id="UP001608902">
    <property type="component" value="Unassembled WGS sequence"/>
</dbReference>
<dbReference type="InterPro" id="IPR023298">
    <property type="entry name" value="ATPase_P-typ_TM_dom_sf"/>
</dbReference>
<proteinExistence type="predicted"/>
<gene>
    <name evidence="3" type="ORF">AB6A40_006889</name>
</gene>
<evidence type="ECO:0000259" key="2">
    <source>
        <dbReference type="Pfam" id="PF00689"/>
    </source>
</evidence>
<feature type="domain" description="Cation-transporting P-type ATPase C-terminal" evidence="2">
    <location>
        <begin position="1"/>
        <end position="55"/>
    </location>
</feature>
<dbReference type="Pfam" id="PF00689">
    <property type="entry name" value="Cation_ATPase_C"/>
    <property type="match status" value="1"/>
</dbReference>
<evidence type="ECO:0000313" key="3">
    <source>
        <dbReference type="EMBL" id="MFH4980180.1"/>
    </source>
</evidence>
<dbReference type="AlphaFoldDB" id="A0ABD6EJN0"/>
<sequence length="70" mass="8381">MLIAVLFDLLMLSFFIYTPGVQHLLGVDHPPAFVWIFCLPVWSLLFVFNEGRKYFIRNWPKSRIVHCLKW</sequence>
<accession>A0ABD6EJN0</accession>
<feature type="transmembrane region" description="Helical" evidence="1">
    <location>
        <begin position="32"/>
        <end position="48"/>
    </location>
</feature>
<dbReference type="InterPro" id="IPR006068">
    <property type="entry name" value="ATPase_P-typ_cation-transptr_C"/>
</dbReference>
<evidence type="ECO:0000313" key="4">
    <source>
        <dbReference type="Proteomes" id="UP001608902"/>
    </source>
</evidence>
<organism evidence="3 4">
    <name type="scientific">Gnathostoma spinigerum</name>
    <dbReference type="NCBI Taxonomy" id="75299"/>
    <lineage>
        <taxon>Eukaryota</taxon>
        <taxon>Metazoa</taxon>
        <taxon>Ecdysozoa</taxon>
        <taxon>Nematoda</taxon>
        <taxon>Chromadorea</taxon>
        <taxon>Rhabditida</taxon>
        <taxon>Spirurina</taxon>
        <taxon>Gnathostomatomorpha</taxon>
        <taxon>Gnathostomatoidea</taxon>
        <taxon>Gnathostomatidae</taxon>
        <taxon>Gnathostoma</taxon>
    </lineage>
</organism>
<keyword evidence="1" id="KW-1133">Transmembrane helix</keyword>
<dbReference type="SUPFAM" id="SSF81665">
    <property type="entry name" value="Calcium ATPase, transmembrane domain M"/>
    <property type="match status" value="1"/>
</dbReference>
<keyword evidence="4" id="KW-1185">Reference proteome</keyword>
<comment type="caution">
    <text evidence="3">The sequence shown here is derived from an EMBL/GenBank/DDBJ whole genome shotgun (WGS) entry which is preliminary data.</text>
</comment>